<accession>A6J883</accession>
<feature type="region of interest" description="Disordered" evidence="1">
    <location>
        <begin position="84"/>
        <end position="105"/>
    </location>
</feature>
<dbReference type="Proteomes" id="UP000234681">
    <property type="component" value="Chromosome 1"/>
</dbReference>
<evidence type="ECO:0000313" key="3">
    <source>
        <dbReference type="Proteomes" id="UP000234681"/>
    </source>
</evidence>
<name>A6J883_RAT</name>
<reference evidence="2 3" key="1">
    <citation type="submission" date="2005-09" db="EMBL/GenBank/DDBJ databases">
        <authorList>
            <person name="Mural R.J."/>
            <person name="Li P.W."/>
            <person name="Adams M.D."/>
            <person name="Amanatides P.G."/>
            <person name="Baden-Tillson H."/>
            <person name="Barnstead M."/>
            <person name="Chin S.H."/>
            <person name="Dew I."/>
            <person name="Evans C.A."/>
            <person name="Ferriera S."/>
            <person name="Flanigan M."/>
            <person name="Fosler C."/>
            <person name="Glodek A."/>
            <person name="Gu Z."/>
            <person name="Holt R.A."/>
            <person name="Jennings D."/>
            <person name="Kraft C.L."/>
            <person name="Lu F."/>
            <person name="Nguyen T."/>
            <person name="Nusskern D.R."/>
            <person name="Pfannkoch C.M."/>
            <person name="Sitter C."/>
            <person name="Sutton G.G."/>
            <person name="Venter J.C."/>
            <person name="Wang Z."/>
            <person name="Woodage T."/>
            <person name="Zheng X.H."/>
            <person name="Zhong F."/>
        </authorList>
    </citation>
    <scope>NUCLEOTIDE SEQUENCE [LARGE SCALE GENOMIC DNA]</scope>
    <source>
        <strain>BN</strain>
        <strain evidence="3">Sprague-Dawley</strain>
    </source>
</reference>
<evidence type="ECO:0000313" key="2">
    <source>
        <dbReference type="EMBL" id="EDM08351.1"/>
    </source>
</evidence>
<dbReference type="EMBL" id="CH473979">
    <property type="protein sequence ID" value="EDM08351.1"/>
    <property type="molecule type" value="Genomic_DNA"/>
</dbReference>
<sequence length="125" mass="14451">MEVTETKTKTTPSVVHTVNISSYISRQLKELQKDPEETFEALDDAIHQAREAIMCWFSMRVIRKRQTISTTRKNFKMCCCRCSQKRSIRQDPKESPQNDPGLPEALEALRNLKLSSGYQSRDDTL</sequence>
<evidence type="ECO:0000256" key="1">
    <source>
        <dbReference type="SAM" id="MobiDB-lite"/>
    </source>
</evidence>
<proteinExistence type="predicted"/>
<protein>
    <submittedName>
        <fullName evidence="2">RGD1565487 (Predicted)</fullName>
    </submittedName>
</protein>
<organism evidence="2 3">
    <name type="scientific">Rattus norvegicus</name>
    <name type="common">Rat</name>
    <dbReference type="NCBI Taxonomy" id="10116"/>
    <lineage>
        <taxon>Eukaryota</taxon>
        <taxon>Metazoa</taxon>
        <taxon>Chordata</taxon>
        <taxon>Craniata</taxon>
        <taxon>Vertebrata</taxon>
        <taxon>Euteleostomi</taxon>
        <taxon>Mammalia</taxon>
        <taxon>Eutheria</taxon>
        <taxon>Euarchontoglires</taxon>
        <taxon>Glires</taxon>
        <taxon>Rodentia</taxon>
        <taxon>Myomorpha</taxon>
        <taxon>Muroidea</taxon>
        <taxon>Muridae</taxon>
        <taxon>Murinae</taxon>
        <taxon>Rattus</taxon>
    </lineage>
</organism>
<gene>
    <name evidence="2" type="primary">RGD1565487_predicted</name>
    <name evidence="2" type="ORF">rCG_53916</name>
</gene>
<dbReference type="AlphaFoldDB" id="A6J883"/>